<organism evidence="6 7">
    <name type="scientific">Ottowia oryzae</name>
    <dbReference type="NCBI Taxonomy" id="2109914"/>
    <lineage>
        <taxon>Bacteria</taxon>
        <taxon>Pseudomonadati</taxon>
        <taxon>Pseudomonadota</taxon>
        <taxon>Betaproteobacteria</taxon>
        <taxon>Burkholderiales</taxon>
        <taxon>Comamonadaceae</taxon>
        <taxon>Ottowia</taxon>
    </lineage>
</organism>
<evidence type="ECO:0000256" key="1">
    <source>
        <dbReference type="ARBA" id="ARBA00011063"/>
    </source>
</evidence>
<evidence type="ECO:0000313" key="6">
    <source>
        <dbReference type="EMBL" id="AVO36240.1"/>
    </source>
</evidence>
<dbReference type="InterPro" id="IPR023485">
    <property type="entry name" value="Ptyr_pPase"/>
</dbReference>
<keyword evidence="7" id="KW-1185">Reference proteome</keyword>
<feature type="domain" description="Phosphotyrosine protein phosphatase I" evidence="5">
    <location>
        <begin position="2"/>
        <end position="146"/>
    </location>
</feature>
<feature type="active site" description="Proton donor" evidence="4">
    <location>
        <position position="120"/>
    </location>
</feature>
<keyword evidence="2" id="KW-0378">Hydrolase</keyword>
<dbReference type="InterPro" id="IPR036196">
    <property type="entry name" value="Ptyr_pPase_sf"/>
</dbReference>
<dbReference type="PANTHER" id="PTHR47439">
    <property type="entry name" value="LOW MOLECULAR WEIGHT PHOSPHOTYROSINE PROTEIN PHOSPHATASE-RELATED"/>
    <property type="match status" value="1"/>
</dbReference>
<dbReference type="AlphaFoldDB" id="A0A2S0MK41"/>
<dbReference type="Pfam" id="PF01451">
    <property type="entry name" value="LMWPc"/>
    <property type="match status" value="1"/>
</dbReference>
<protein>
    <submittedName>
        <fullName evidence="6">Phosphotyrosine protein phosphatase</fullName>
    </submittedName>
</protein>
<dbReference type="PANTHER" id="PTHR47439:SF1">
    <property type="entry name" value="ACID PHOSPHATASE"/>
    <property type="match status" value="1"/>
</dbReference>
<dbReference type="FunFam" id="3.40.50.2300:FF:000113">
    <property type="entry name" value="Low molecular weight protein-tyrosine-phosphatase"/>
    <property type="match status" value="1"/>
</dbReference>
<keyword evidence="3" id="KW-0904">Protein phosphatase</keyword>
<dbReference type="KEGG" id="otk:C6570_17040"/>
<evidence type="ECO:0000256" key="4">
    <source>
        <dbReference type="PIRSR" id="PIRSR617867-1"/>
    </source>
</evidence>
<feature type="active site" evidence="4">
    <location>
        <position position="9"/>
    </location>
</feature>
<accession>A0A2S0MK41</accession>
<name>A0A2S0MK41_9BURK</name>
<dbReference type="EMBL" id="CP027666">
    <property type="protein sequence ID" value="AVO36240.1"/>
    <property type="molecule type" value="Genomic_DNA"/>
</dbReference>
<dbReference type="InterPro" id="IPR017867">
    <property type="entry name" value="Tyr_phospatase_low_mol_wt"/>
</dbReference>
<proteinExistence type="inferred from homology"/>
<dbReference type="CDD" id="cd16343">
    <property type="entry name" value="LMWPTP"/>
    <property type="match status" value="1"/>
</dbReference>
<dbReference type="InterPro" id="IPR052995">
    <property type="entry name" value="LMW-PTP"/>
</dbReference>
<dbReference type="Gene3D" id="3.40.50.2300">
    <property type="match status" value="1"/>
</dbReference>
<dbReference type="OrthoDB" id="9784339at2"/>
<dbReference type="PRINTS" id="PR00719">
    <property type="entry name" value="LMWPTPASE"/>
</dbReference>
<evidence type="ECO:0000259" key="5">
    <source>
        <dbReference type="SMART" id="SM00226"/>
    </source>
</evidence>
<reference evidence="6 7" key="1">
    <citation type="submission" date="2018-03" db="EMBL/GenBank/DDBJ databases">
        <title>Genome sequencing of Ottowia sp.</title>
        <authorList>
            <person name="Kim S.-J."/>
            <person name="Heo J."/>
            <person name="Kwon S.-W."/>
        </authorList>
    </citation>
    <scope>NUCLEOTIDE SEQUENCE [LARGE SCALE GENOMIC DNA]</scope>
    <source>
        <strain evidence="6 7">KADR8-3</strain>
    </source>
</reference>
<feature type="active site" description="Nucleophile" evidence="4">
    <location>
        <position position="3"/>
    </location>
</feature>
<comment type="similarity">
    <text evidence="1">Belongs to the low molecular weight phosphotyrosine protein phosphatase family.</text>
</comment>
<dbReference type="SUPFAM" id="SSF52788">
    <property type="entry name" value="Phosphotyrosine protein phosphatases I"/>
    <property type="match status" value="1"/>
</dbReference>
<dbReference type="GO" id="GO:0004725">
    <property type="term" value="F:protein tyrosine phosphatase activity"/>
    <property type="evidence" value="ECO:0007669"/>
    <property type="project" value="InterPro"/>
</dbReference>
<dbReference type="RefSeq" id="WP_106704782.1">
    <property type="nucleotide sequence ID" value="NZ_CP027666.1"/>
</dbReference>
<evidence type="ECO:0000256" key="2">
    <source>
        <dbReference type="ARBA" id="ARBA00022801"/>
    </source>
</evidence>
<sequence length="157" mass="16866">MVCMGNICRSPTAEGVLAHRAALAGLGDRLQVDSAGTHDYHVGAPPDGRAQAHALRRGVDLSGQRARQLKSRDFHDFDLVLVMDDRNERAARALCAPADRAKLRRLTDFCRHHGADEVPDPYYGGDAGFEHVLDLIEDACDGLIAALKASDAPAKAA</sequence>
<evidence type="ECO:0000256" key="3">
    <source>
        <dbReference type="ARBA" id="ARBA00022912"/>
    </source>
</evidence>
<gene>
    <name evidence="6" type="ORF">C6570_17040</name>
</gene>
<evidence type="ECO:0000313" key="7">
    <source>
        <dbReference type="Proteomes" id="UP000239709"/>
    </source>
</evidence>
<dbReference type="Proteomes" id="UP000239709">
    <property type="component" value="Chromosome"/>
</dbReference>
<dbReference type="SMART" id="SM00226">
    <property type="entry name" value="LMWPc"/>
    <property type="match status" value="1"/>
</dbReference>